<dbReference type="EMBL" id="JBJUIK010000013">
    <property type="protein sequence ID" value="KAL3507944.1"/>
    <property type="molecule type" value="Genomic_DNA"/>
</dbReference>
<proteinExistence type="predicted"/>
<protein>
    <submittedName>
        <fullName evidence="1">Uncharacterized protein</fullName>
    </submittedName>
</protein>
<dbReference type="AlphaFoldDB" id="A0ABD2YKM4"/>
<sequence length="195" mass="22302">MQQSTNSEKEGYYTYKSFPVLSKALSYQSSSTIAVSYSPVPTYKGSDSSEGPNGGGEKILIESSTVLNSEKDFSKFDLFFVLNYLFSNPNPRRSQLTGVMKHRERYKSMDQHGTTAQWASRFQDLEEDQIQWVLDWTKWKTPAPNGPPIELNKRKANVTFHILLRASNASGFAPIEEGVLDNWTKKYLPIKREFR</sequence>
<comment type="caution">
    <text evidence="1">The sequence shown here is derived from an EMBL/GenBank/DDBJ whole genome shotgun (WGS) entry which is preliminary data.</text>
</comment>
<dbReference type="Proteomes" id="UP001630127">
    <property type="component" value="Unassembled WGS sequence"/>
</dbReference>
<reference evidence="1 2" key="1">
    <citation type="submission" date="2024-11" db="EMBL/GenBank/DDBJ databases">
        <title>A near-complete genome assembly of Cinchona calisaya.</title>
        <authorList>
            <person name="Lian D.C."/>
            <person name="Zhao X.W."/>
            <person name="Wei L."/>
        </authorList>
    </citation>
    <scope>NUCLEOTIDE SEQUENCE [LARGE SCALE GENOMIC DNA]</scope>
    <source>
        <tissue evidence="1">Nenye</tissue>
    </source>
</reference>
<gene>
    <name evidence="1" type="ORF">ACH5RR_033326</name>
</gene>
<accession>A0ABD2YKM4</accession>
<keyword evidence="2" id="KW-1185">Reference proteome</keyword>
<evidence type="ECO:0000313" key="2">
    <source>
        <dbReference type="Proteomes" id="UP001630127"/>
    </source>
</evidence>
<evidence type="ECO:0000313" key="1">
    <source>
        <dbReference type="EMBL" id="KAL3507944.1"/>
    </source>
</evidence>
<organism evidence="1 2">
    <name type="scientific">Cinchona calisaya</name>
    <dbReference type="NCBI Taxonomy" id="153742"/>
    <lineage>
        <taxon>Eukaryota</taxon>
        <taxon>Viridiplantae</taxon>
        <taxon>Streptophyta</taxon>
        <taxon>Embryophyta</taxon>
        <taxon>Tracheophyta</taxon>
        <taxon>Spermatophyta</taxon>
        <taxon>Magnoliopsida</taxon>
        <taxon>eudicotyledons</taxon>
        <taxon>Gunneridae</taxon>
        <taxon>Pentapetalae</taxon>
        <taxon>asterids</taxon>
        <taxon>lamiids</taxon>
        <taxon>Gentianales</taxon>
        <taxon>Rubiaceae</taxon>
        <taxon>Cinchonoideae</taxon>
        <taxon>Cinchoneae</taxon>
        <taxon>Cinchona</taxon>
    </lineage>
</organism>
<name>A0ABD2YKM4_9GENT</name>